<dbReference type="RefSeq" id="WP_272089641.1">
    <property type="nucleotide sequence ID" value="NZ_JAQNDL010000003.1"/>
</dbReference>
<evidence type="ECO:0000313" key="1">
    <source>
        <dbReference type="EMBL" id="MDC0721141.1"/>
    </source>
</evidence>
<reference evidence="1 2" key="1">
    <citation type="submission" date="2022-11" db="EMBL/GenBank/DDBJ databases">
        <title>Minimal conservation of predation-associated metabolite biosynthetic gene clusters underscores biosynthetic potential of Myxococcota including descriptions for ten novel species: Archangium lansinium sp. nov., Myxococcus landrumus sp. nov., Nannocystis bai.</title>
        <authorList>
            <person name="Ahearne A."/>
            <person name="Stevens C."/>
            <person name="Dowd S."/>
        </authorList>
    </citation>
    <scope>NUCLEOTIDE SEQUENCE [LARGE SCALE GENOMIC DNA]</scope>
    <source>
        <strain evidence="1 2">BB15-2</strain>
    </source>
</reference>
<accession>A0ABT5E8Q9</accession>
<name>A0ABT5E8Q9_9BACT</name>
<evidence type="ECO:0000313" key="2">
    <source>
        <dbReference type="Proteomes" id="UP001221686"/>
    </source>
</evidence>
<dbReference type="EMBL" id="JAQNDL010000003">
    <property type="protein sequence ID" value="MDC0721141.1"/>
    <property type="molecule type" value="Genomic_DNA"/>
</dbReference>
<sequence length="48" mass="5474">MPQVSNWPRRIYELVTEGLWYAFVACTPEELKLLEDAGLTPERVPGPT</sequence>
<dbReference type="Proteomes" id="UP001221686">
    <property type="component" value="Unassembled WGS sequence"/>
</dbReference>
<protein>
    <submittedName>
        <fullName evidence="1">Uncharacterized protein</fullName>
    </submittedName>
</protein>
<comment type="caution">
    <text evidence="1">The sequence shown here is derived from an EMBL/GenBank/DDBJ whole genome shotgun (WGS) entry which is preliminary data.</text>
</comment>
<gene>
    <name evidence="1" type="ORF">POL25_29820</name>
</gene>
<keyword evidence="2" id="KW-1185">Reference proteome</keyword>
<organism evidence="1 2">
    <name type="scientific">Nannocystis bainbridge</name>
    <dbReference type="NCBI Taxonomy" id="2995303"/>
    <lineage>
        <taxon>Bacteria</taxon>
        <taxon>Pseudomonadati</taxon>
        <taxon>Myxococcota</taxon>
        <taxon>Polyangia</taxon>
        <taxon>Nannocystales</taxon>
        <taxon>Nannocystaceae</taxon>
        <taxon>Nannocystis</taxon>
    </lineage>
</organism>
<proteinExistence type="predicted"/>